<dbReference type="GO" id="GO:0005886">
    <property type="term" value="C:plasma membrane"/>
    <property type="evidence" value="ECO:0007669"/>
    <property type="project" value="UniProtKB-SubCell"/>
</dbReference>
<evidence type="ECO:0000256" key="3">
    <source>
        <dbReference type="ARBA" id="ARBA00008773"/>
    </source>
</evidence>
<evidence type="ECO:0000256" key="5">
    <source>
        <dbReference type="ARBA" id="ARBA00022475"/>
    </source>
</evidence>
<keyword evidence="8 16" id="KW-0378">Hydrolase</keyword>
<evidence type="ECO:0000256" key="11">
    <source>
        <dbReference type="ARBA" id="ARBA00023157"/>
    </source>
</evidence>
<dbReference type="AlphaFoldDB" id="A0AAV6KS51"/>
<evidence type="ECO:0000313" key="18">
    <source>
        <dbReference type="EMBL" id="KAG5555442.1"/>
    </source>
</evidence>
<evidence type="ECO:0000256" key="1">
    <source>
        <dbReference type="ARBA" id="ARBA00000382"/>
    </source>
</evidence>
<dbReference type="PANTHER" id="PTHR32227">
    <property type="entry name" value="GLUCAN ENDO-1,3-BETA-GLUCOSIDASE BG1-RELATED-RELATED"/>
    <property type="match status" value="1"/>
</dbReference>
<dbReference type="Gene3D" id="1.20.58.1040">
    <property type="match status" value="1"/>
</dbReference>
<dbReference type="GO" id="GO:0042973">
    <property type="term" value="F:glucan endo-1,3-beta-D-glucosidase activity"/>
    <property type="evidence" value="ECO:0007669"/>
    <property type="project" value="UniProtKB-EC"/>
</dbReference>
<dbReference type="EC" id="3.2.1.39" evidence="4"/>
<dbReference type="Pfam" id="PF07983">
    <property type="entry name" value="X8"/>
    <property type="match status" value="1"/>
</dbReference>
<keyword evidence="10" id="KW-0472">Membrane</keyword>
<dbReference type="InterPro" id="IPR012946">
    <property type="entry name" value="X8"/>
</dbReference>
<comment type="subcellular location">
    <subcellularLocation>
        <location evidence="2">Cell membrane</location>
        <topology evidence="2">Lipid-anchor</topology>
        <topology evidence="2">GPI-anchor</topology>
    </subcellularLocation>
</comment>
<accession>A0AAV6KS51</accession>
<evidence type="ECO:0000256" key="8">
    <source>
        <dbReference type="ARBA" id="ARBA00022801"/>
    </source>
</evidence>
<keyword evidence="7" id="KW-0732">Signal</keyword>
<evidence type="ECO:0000256" key="9">
    <source>
        <dbReference type="ARBA" id="ARBA00022821"/>
    </source>
</evidence>
<evidence type="ECO:0000256" key="4">
    <source>
        <dbReference type="ARBA" id="ARBA00012780"/>
    </source>
</evidence>
<evidence type="ECO:0000256" key="16">
    <source>
        <dbReference type="RuleBase" id="RU004336"/>
    </source>
</evidence>
<comment type="catalytic activity">
    <reaction evidence="1">
        <text>Hydrolysis of (1-&gt;3)-beta-D-glucosidic linkages in (1-&gt;3)-beta-D-glucans.</text>
        <dbReference type="EC" id="3.2.1.39"/>
    </reaction>
</comment>
<keyword evidence="11" id="KW-1015">Disulfide bond</keyword>
<evidence type="ECO:0000313" key="19">
    <source>
        <dbReference type="Proteomes" id="UP000823749"/>
    </source>
</evidence>
<sequence length="480" mass="52244">MSDVWVWLCLLVVGQMGGGLLGGVEGLGVNWGTQATHQLPPKVAVQMLTDNGIQKVKLFDTAPYTMNALAGSNIEVMVAIPNDQLAAMTDYKRAKQWVQHNISRYNFNGGVNIKYVAVGNEPFLQSYNNSFLNVTFPALQNIQNALNEAGVGDSIKATVPLNADVYGSPQNNPVPSAGTFRSDISGLMTQIAQFLNQNNAPFTVNIYPFLSLYGNDNFPIDYAFFDGVSAPVVDSNGIQYTNVFDANFDTLVSALNAAGFGNLTVLVGEVGWPTDGDKNANLNYAYRFYNGLLPRLAANKGTPLRPGYIEVYLFGFIDEDAKSVAPGNFERHWGIFRYDGQPKYPMDLSGQGQNKYLVAAQNVQYLPKTWCMFNPNATDLSKLADNINYACTFSDCTSLGYGSSCNGLDANGNASYAFNMYYQVQNQDDLSCNFQGLAMVTTQNISQGNCNFSIQIASSSTRGRSLLAWAILAVSALVLL</sequence>
<dbReference type="GO" id="GO:0098552">
    <property type="term" value="C:side of membrane"/>
    <property type="evidence" value="ECO:0007669"/>
    <property type="project" value="UniProtKB-KW"/>
</dbReference>
<dbReference type="Proteomes" id="UP000823749">
    <property type="component" value="Chromosome 3"/>
</dbReference>
<organism evidence="18 19">
    <name type="scientific">Rhododendron griersonianum</name>
    <dbReference type="NCBI Taxonomy" id="479676"/>
    <lineage>
        <taxon>Eukaryota</taxon>
        <taxon>Viridiplantae</taxon>
        <taxon>Streptophyta</taxon>
        <taxon>Embryophyta</taxon>
        <taxon>Tracheophyta</taxon>
        <taxon>Spermatophyta</taxon>
        <taxon>Magnoliopsida</taxon>
        <taxon>eudicotyledons</taxon>
        <taxon>Gunneridae</taxon>
        <taxon>Pentapetalae</taxon>
        <taxon>asterids</taxon>
        <taxon>Ericales</taxon>
        <taxon>Ericaceae</taxon>
        <taxon>Ericoideae</taxon>
        <taxon>Rhodoreae</taxon>
        <taxon>Rhododendron</taxon>
    </lineage>
</organism>
<evidence type="ECO:0000259" key="17">
    <source>
        <dbReference type="SMART" id="SM00768"/>
    </source>
</evidence>
<evidence type="ECO:0000256" key="10">
    <source>
        <dbReference type="ARBA" id="ARBA00023136"/>
    </source>
</evidence>
<evidence type="ECO:0000256" key="15">
    <source>
        <dbReference type="RuleBase" id="RU004335"/>
    </source>
</evidence>
<dbReference type="InterPro" id="IPR017853">
    <property type="entry name" value="GH"/>
</dbReference>
<name>A0AAV6KS51_9ERIC</name>
<comment type="caution">
    <text evidence="18">The sequence shown here is derived from an EMBL/GenBank/DDBJ whole genome shotgun (WGS) entry which is preliminary data.</text>
</comment>
<dbReference type="InterPro" id="IPR000490">
    <property type="entry name" value="Glyco_hydro_17"/>
</dbReference>
<evidence type="ECO:0000256" key="13">
    <source>
        <dbReference type="ARBA" id="ARBA00023288"/>
    </source>
</evidence>
<keyword evidence="13" id="KW-0449">Lipoprotein</keyword>
<dbReference type="GO" id="GO:0006952">
    <property type="term" value="P:defense response"/>
    <property type="evidence" value="ECO:0007669"/>
    <property type="project" value="UniProtKB-KW"/>
</dbReference>
<keyword evidence="9" id="KW-0611">Plant defense</keyword>
<protein>
    <recommendedName>
        <fullName evidence="4">glucan endo-1,3-beta-D-glucosidase</fullName>
        <ecNumber evidence="4">3.2.1.39</ecNumber>
    </recommendedName>
</protein>
<keyword evidence="14 16" id="KW-0326">Glycosidase</keyword>
<dbReference type="GO" id="GO:0005975">
    <property type="term" value="P:carbohydrate metabolic process"/>
    <property type="evidence" value="ECO:0007669"/>
    <property type="project" value="InterPro"/>
</dbReference>
<comment type="similarity">
    <text evidence="3 15">Belongs to the glycosyl hydrolase 17 family.</text>
</comment>
<keyword evidence="5" id="KW-1003">Cell membrane</keyword>
<dbReference type="FunFam" id="3.20.20.80:FF:000008">
    <property type="entry name" value="Glucan endo-1,3-beta-glucosidase 5"/>
    <property type="match status" value="1"/>
</dbReference>
<dbReference type="SMART" id="SM00768">
    <property type="entry name" value="X8"/>
    <property type="match status" value="1"/>
</dbReference>
<dbReference type="FunFam" id="1.20.58.1040:FF:000002">
    <property type="entry name" value="Glucan endo-1,3-beta-glucosidase 8"/>
    <property type="match status" value="1"/>
</dbReference>
<evidence type="ECO:0000256" key="14">
    <source>
        <dbReference type="ARBA" id="ARBA00023295"/>
    </source>
</evidence>
<reference evidence="18" key="1">
    <citation type="submission" date="2020-08" db="EMBL/GenBank/DDBJ databases">
        <title>Plant Genome Project.</title>
        <authorList>
            <person name="Zhang R.-G."/>
        </authorList>
    </citation>
    <scope>NUCLEOTIDE SEQUENCE</scope>
    <source>
        <strain evidence="18">WSP0</strain>
        <tissue evidence="18">Leaf</tissue>
    </source>
</reference>
<keyword evidence="19" id="KW-1185">Reference proteome</keyword>
<keyword evidence="6" id="KW-0336">GPI-anchor</keyword>
<evidence type="ECO:0000256" key="6">
    <source>
        <dbReference type="ARBA" id="ARBA00022622"/>
    </source>
</evidence>
<evidence type="ECO:0000256" key="7">
    <source>
        <dbReference type="ARBA" id="ARBA00022729"/>
    </source>
</evidence>
<evidence type="ECO:0000256" key="12">
    <source>
        <dbReference type="ARBA" id="ARBA00023180"/>
    </source>
</evidence>
<gene>
    <name evidence="18" type="ORF">RHGRI_006183</name>
</gene>
<dbReference type="SUPFAM" id="SSF51445">
    <property type="entry name" value="(Trans)glycosidases"/>
    <property type="match status" value="1"/>
</dbReference>
<evidence type="ECO:0000256" key="2">
    <source>
        <dbReference type="ARBA" id="ARBA00004609"/>
    </source>
</evidence>
<dbReference type="InterPro" id="IPR044965">
    <property type="entry name" value="Glyco_hydro_17_plant"/>
</dbReference>
<proteinExistence type="inferred from homology"/>
<dbReference type="Gene3D" id="3.20.20.80">
    <property type="entry name" value="Glycosidases"/>
    <property type="match status" value="1"/>
</dbReference>
<keyword evidence="12" id="KW-0325">Glycoprotein</keyword>
<dbReference type="EMBL" id="JACTNZ010000003">
    <property type="protein sequence ID" value="KAG5555442.1"/>
    <property type="molecule type" value="Genomic_DNA"/>
</dbReference>
<feature type="domain" description="X8" evidence="17">
    <location>
        <begin position="369"/>
        <end position="452"/>
    </location>
</feature>
<dbReference type="Pfam" id="PF00332">
    <property type="entry name" value="Glyco_hydro_17"/>
    <property type="match status" value="1"/>
</dbReference>
<dbReference type="PROSITE" id="PS00587">
    <property type="entry name" value="GLYCOSYL_HYDROL_F17"/>
    <property type="match status" value="1"/>
</dbReference>